<accession>A0A8S9GVQ2</accession>
<organism evidence="1">
    <name type="scientific">Brassica cretica</name>
    <name type="common">Mustard</name>
    <dbReference type="NCBI Taxonomy" id="69181"/>
    <lineage>
        <taxon>Eukaryota</taxon>
        <taxon>Viridiplantae</taxon>
        <taxon>Streptophyta</taxon>
        <taxon>Embryophyta</taxon>
        <taxon>Tracheophyta</taxon>
        <taxon>Spermatophyta</taxon>
        <taxon>Magnoliopsida</taxon>
        <taxon>eudicotyledons</taxon>
        <taxon>Gunneridae</taxon>
        <taxon>Pentapetalae</taxon>
        <taxon>rosids</taxon>
        <taxon>malvids</taxon>
        <taxon>Brassicales</taxon>
        <taxon>Brassicaceae</taxon>
        <taxon>Brassiceae</taxon>
        <taxon>Brassica</taxon>
    </lineage>
</organism>
<protein>
    <submittedName>
        <fullName evidence="1">Uncharacterized protein</fullName>
    </submittedName>
</protein>
<proteinExistence type="predicted"/>
<gene>
    <name evidence="1" type="ORF">F2Q70_00021919</name>
</gene>
<evidence type="ECO:0000313" key="1">
    <source>
        <dbReference type="EMBL" id="KAF2548774.1"/>
    </source>
</evidence>
<comment type="caution">
    <text evidence="1">The sequence shown here is derived from an EMBL/GenBank/DDBJ whole genome shotgun (WGS) entry which is preliminary data.</text>
</comment>
<dbReference type="EMBL" id="QGKY02001925">
    <property type="protein sequence ID" value="KAF2548774.1"/>
    <property type="molecule type" value="Genomic_DNA"/>
</dbReference>
<dbReference type="AlphaFoldDB" id="A0A8S9GVQ2"/>
<sequence>MGTGKHTSTFKLPTLWNRLQGPDSHDKGTPSLAKLFNGAGSHSNYPHVLFGFQDHLRVKNTE</sequence>
<reference evidence="1" key="1">
    <citation type="submission" date="2019-12" db="EMBL/GenBank/DDBJ databases">
        <title>Genome sequencing and annotation of Brassica cretica.</title>
        <authorList>
            <person name="Studholme D.J."/>
            <person name="Sarris P.F."/>
        </authorList>
    </citation>
    <scope>NUCLEOTIDE SEQUENCE</scope>
    <source>
        <strain evidence="1">PFS-102/07</strain>
        <tissue evidence="1">Leaf</tissue>
    </source>
</reference>
<name>A0A8S9GVQ2_BRACR</name>